<dbReference type="InterPro" id="IPR029058">
    <property type="entry name" value="AB_hydrolase_fold"/>
</dbReference>
<dbReference type="EC" id="3.1.1.-" evidence="7"/>
<keyword evidence="7" id="KW-0732">Signal</keyword>
<feature type="domain" description="Carboxylesterase type B" evidence="8">
    <location>
        <begin position="74"/>
        <end position="191"/>
    </location>
</feature>
<dbReference type="GO" id="GO:0052689">
    <property type="term" value="F:carboxylic ester hydrolase activity"/>
    <property type="evidence" value="ECO:0007669"/>
    <property type="project" value="UniProtKB-KW"/>
</dbReference>
<dbReference type="Pfam" id="PF00135">
    <property type="entry name" value="COesterase"/>
    <property type="match status" value="1"/>
</dbReference>
<dbReference type="SUPFAM" id="SSF53474">
    <property type="entry name" value="alpha/beta-Hydrolases"/>
    <property type="match status" value="1"/>
</dbReference>
<feature type="signal peptide" evidence="7">
    <location>
        <begin position="1"/>
        <end position="18"/>
    </location>
</feature>
<dbReference type="PROSITE" id="PS01173">
    <property type="entry name" value="LIPASE_GDXG_HIS"/>
    <property type="match status" value="1"/>
</dbReference>
<gene>
    <name evidence="9" type="ORF">ACAOBT_LOCUS4754</name>
</gene>
<reference evidence="9" key="1">
    <citation type="submission" date="2022-03" db="EMBL/GenBank/DDBJ databases">
        <authorList>
            <person name="Sayadi A."/>
        </authorList>
    </citation>
    <scope>NUCLEOTIDE SEQUENCE</scope>
</reference>
<accession>A0A9P0K1S7</accession>
<dbReference type="PANTHER" id="PTHR43142">
    <property type="entry name" value="CARBOXYLIC ESTER HYDROLASE"/>
    <property type="match status" value="1"/>
</dbReference>
<dbReference type="InterPro" id="IPR002018">
    <property type="entry name" value="CarbesteraseB"/>
</dbReference>
<organism evidence="9 10">
    <name type="scientific">Acanthoscelides obtectus</name>
    <name type="common">Bean weevil</name>
    <name type="synonym">Bruchus obtectus</name>
    <dbReference type="NCBI Taxonomy" id="200917"/>
    <lineage>
        <taxon>Eukaryota</taxon>
        <taxon>Metazoa</taxon>
        <taxon>Ecdysozoa</taxon>
        <taxon>Arthropoda</taxon>
        <taxon>Hexapoda</taxon>
        <taxon>Insecta</taxon>
        <taxon>Pterygota</taxon>
        <taxon>Neoptera</taxon>
        <taxon>Endopterygota</taxon>
        <taxon>Coleoptera</taxon>
        <taxon>Polyphaga</taxon>
        <taxon>Cucujiformia</taxon>
        <taxon>Chrysomeloidea</taxon>
        <taxon>Chrysomelidae</taxon>
        <taxon>Bruchinae</taxon>
        <taxon>Bruchini</taxon>
        <taxon>Acanthoscelides</taxon>
    </lineage>
</organism>
<evidence type="ECO:0000256" key="7">
    <source>
        <dbReference type="RuleBase" id="RU361235"/>
    </source>
</evidence>
<evidence type="ECO:0000256" key="5">
    <source>
        <dbReference type="ARBA" id="ARBA00023157"/>
    </source>
</evidence>
<dbReference type="InterPro" id="IPR002168">
    <property type="entry name" value="Lipase_GDXG_HIS_AS"/>
</dbReference>
<dbReference type="PANTHER" id="PTHR43142:SF1">
    <property type="entry name" value="CARBOXYLIC ESTER HYDROLASE"/>
    <property type="match status" value="1"/>
</dbReference>
<sequence>MLLSTNSILLFLPVFTYTFHFFHHCNDLTIALRNPANSKIRGDCRSSHKGRPYRSFTNIPYAEPPIGKRRLQAKKEPHKKLPVLFWIHGGGFQFGSGTHMFLGIGFLELYDPGLFIDENIVVVTINYRLGALGFLTTEDEVIPPNLGLRDQNLALKWVIDNIDLFGGDPGNIVLMGESAGSASVGYHLLSKERGTR</sequence>
<dbReference type="InterPro" id="IPR019826">
    <property type="entry name" value="Carboxylesterase_B_AS"/>
</dbReference>
<evidence type="ECO:0000259" key="8">
    <source>
        <dbReference type="Pfam" id="PF00135"/>
    </source>
</evidence>
<comment type="similarity">
    <text evidence="1 7">Belongs to the type-B carboxylesterase/lipase family.</text>
</comment>
<evidence type="ECO:0000256" key="6">
    <source>
        <dbReference type="ARBA" id="ARBA00023180"/>
    </source>
</evidence>
<comment type="similarity">
    <text evidence="2">Belongs to the 'GDXG' lipolytic enzyme family.</text>
</comment>
<evidence type="ECO:0000256" key="1">
    <source>
        <dbReference type="ARBA" id="ARBA00005964"/>
    </source>
</evidence>
<proteinExistence type="inferred from homology"/>
<dbReference type="AlphaFoldDB" id="A0A9P0K1S7"/>
<evidence type="ECO:0000256" key="4">
    <source>
        <dbReference type="ARBA" id="ARBA00022801"/>
    </source>
</evidence>
<evidence type="ECO:0000256" key="2">
    <source>
        <dbReference type="ARBA" id="ARBA00010515"/>
    </source>
</evidence>
<evidence type="ECO:0000313" key="9">
    <source>
        <dbReference type="EMBL" id="CAH1962614.1"/>
    </source>
</evidence>
<keyword evidence="4 7" id="KW-0378">Hydrolase</keyword>
<keyword evidence="5" id="KW-1015">Disulfide bond</keyword>
<evidence type="ECO:0000313" key="10">
    <source>
        <dbReference type="Proteomes" id="UP001152888"/>
    </source>
</evidence>
<protein>
    <recommendedName>
        <fullName evidence="7">Carboxylic ester hydrolase</fullName>
        <ecNumber evidence="7">3.1.1.-</ecNumber>
    </recommendedName>
</protein>
<keyword evidence="10" id="KW-1185">Reference proteome</keyword>
<dbReference type="OrthoDB" id="6846267at2759"/>
<dbReference type="PROSITE" id="PS00122">
    <property type="entry name" value="CARBOXYLESTERASE_B_1"/>
    <property type="match status" value="1"/>
</dbReference>
<keyword evidence="6" id="KW-0325">Glycoprotein</keyword>
<evidence type="ECO:0000256" key="3">
    <source>
        <dbReference type="ARBA" id="ARBA00022487"/>
    </source>
</evidence>
<feature type="chain" id="PRO_5040546948" description="Carboxylic ester hydrolase" evidence="7">
    <location>
        <begin position="19"/>
        <end position="196"/>
    </location>
</feature>
<comment type="caution">
    <text evidence="9">The sequence shown here is derived from an EMBL/GenBank/DDBJ whole genome shotgun (WGS) entry which is preliminary data.</text>
</comment>
<name>A0A9P0K1S7_ACAOB</name>
<dbReference type="Proteomes" id="UP001152888">
    <property type="component" value="Unassembled WGS sequence"/>
</dbReference>
<dbReference type="EMBL" id="CAKOFQ010006702">
    <property type="protein sequence ID" value="CAH1962614.1"/>
    <property type="molecule type" value="Genomic_DNA"/>
</dbReference>
<dbReference type="Gene3D" id="3.40.50.1820">
    <property type="entry name" value="alpha/beta hydrolase"/>
    <property type="match status" value="2"/>
</dbReference>
<keyword evidence="3" id="KW-0719">Serine esterase</keyword>